<protein>
    <submittedName>
        <fullName evidence="2">Uncharacterized protein</fullName>
    </submittedName>
</protein>
<feature type="compositionally biased region" description="Low complexity" evidence="1">
    <location>
        <begin position="1"/>
        <end position="21"/>
    </location>
</feature>
<evidence type="ECO:0000256" key="1">
    <source>
        <dbReference type="SAM" id="MobiDB-lite"/>
    </source>
</evidence>
<gene>
    <name evidence="2" type="ORF">GCM10022207_10600</name>
</gene>
<feature type="region of interest" description="Disordered" evidence="1">
    <location>
        <begin position="1"/>
        <end position="28"/>
    </location>
</feature>
<sequence length="64" mass="7199">MGQAQQPEQQQQQLQRARAAPSNPTGRVEAAAEFTSMLTRTSVHTFAVNFGPGMWELFHPIRFI</sequence>
<evidence type="ECO:0000313" key="2">
    <source>
        <dbReference type="EMBL" id="GAA3850296.1"/>
    </source>
</evidence>
<organism evidence="2 3">
    <name type="scientific">Streptomyces lannensis</name>
    <dbReference type="NCBI Taxonomy" id="766498"/>
    <lineage>
        <taxon>Bacteria</taxon>
        <taxon>Bacillati</taxon>
        <taxon>Actinomycetota</taxon>
        <taxon>Actinomycetes</taxon>
        <taxon>Kitasatosporales</taxon>
        <taxon>Streptomycetaceae</taxon>
        <taxon>Streptomyces</taxon>
    </lineage>
</organism>
<evidence type="ECO:0000313" key="3">
    <source>
        <dbReference type="Proteomes" id="UP001501563"/>
    </source>
</evidence>
<keyword evidence="3" id="KW-1185">Reference proteome</keyword>
<name>A0ABP7JP98_9ACTN</name>
<dbReference type="Proteomes" id="UP001501563">
    <property type="component" value="Unassembled WGS sequence"/>
</dbReference>
<comment type="caution">
    <text evidence="2">The sequence shown here is derived from an EMBL/GenBank/DDBJ whole genome shotgun (WGS) entry which is preliminary data.</text>
</comment>
<reference evidence="3" key="1">
    <citation type="journal article" date="2019" name="Int. J. Syst. Evol. Microbiol.">
        <title>The Global Catalogue of Microorganisms (GCM) 10K type strain sequencing project: providing services to taxonomists for standard genome sequencing and annotation.</title>
        <authorList>
            <consortium name="The Broad Institute Genomics Platform"/>
            <consortium name="The Broad Institute Genome Sequencing Center for Infectious Disease"/>
            <person name="Wu L."/>
            <person name="Ma J."/>
        </authorList>
    </citation>
    <scope>NUCLEOTIDE SEQUENCE [LARGE SCALE GENOMIC DNA]</scope>
    <source>
        <strain evidence="3">JCM 16578</strain>
    </source>
</reference>
<proteinExistence type="predicted"/>
<accession>A0ABP7JP98</accession>
<dbReference type="EMBL" id="BAAAZA010000002">
    <property type="protein sequence ID" value="GAA3850296.1"/>
    <property type="molecule type" value="Genomic_DNA"/>
</dbReference>